<dbReference type="RefSeq" id="WP_188661364.1">
    <property type="nucleotide sequence ID" value="NZ_BMIH01000010.1"/>
</dbReference>
<keyword evidence="7" id="KW-0732">Signal</keyword>
<evidence type="ECO:0000256" key="4">
    <source>
        <dbReference type="ARBA" id="ARBA00022801"/>
    </source>
</evidence>
<dbReference type="PANTHER" id="PTHR33146:SF26">
    <property type="entry name" value="ENDONUCLEASE 4"/>
    <property type="match status" value="1"/>
</dbReference>
<keyword evidence="9" id="KW-1185">Reference proteome</keyword>
<evidence type="ECO:0000256" key="6">
    <source>
        <dbReference type="ARBA" id="ARBA00023180"/>
    </source>
</evidence>
<dbReference type="Gene3D" id="1.10.575.10">
    <property type="entry name" value="P1 Nuclease"/>
    <property type="match status" value="1"/>
</dbReference>
<dbReference type="GO" id="GO:0046872">
    <property type="term" value="F:metal ion binding"/>
    <property type="evidence" value="ECO:0007669"/>
    <property type="project" value="UniProtKB-KW"/>
</dbReference>
<feature type="chain" id="PRO_5037824897" evidence="7">
    <location>
        <begin position="21"/>
        <end position="267"/>
    </location>
</feature>
<feature type="signal peptide" evidence="7">
    <location>
        <begin position="1"/>
        <end position="20"/>
    </location>
</feature>
<dbReference type="GO" id="GO:0016788">
    <property type="term" value="F:hydrolase activity, acting on ester bonds"/>
    <property type="evidence" value="ECO:0007669"/>
    <property type="project" value="InterPro"/>
</dbReference>
<evidence type="ECO:0000313" key="8">
    <source>
        <dbReference type="EMBL" id="GGB43739.1"/>
    </source>
</evidence>
<sequence>MFVHLAIAILGFLGSSPAMAWGKTGHRITGAIADHYLSSRARTEINHILGTESLAEASNWPDFMRSSTDPFWQKTASPYHYVTVPKGKTYSEVGAPSEGDAVTALRRFSATLRNPKAPRADKQLALRFIVHIVGDLQQPLHTGNGVDHGGNEVPVTLFGLKTNLHSVWDSGLIDQEQLSYSEWTQYLLAKIKPQQVVGWSSPNSLVWIAESTILRDAIYPSTPNLSYAYTFQNHAIIEQQLEKGGLRIAAYLNRLFVARPKHHTTSR</sequence>
<keyword evidence="6" id="KW-0325">Glycoprotein</keyword>
<organism evidence="8 9">
    <name type="scientific">Sphingomonas metalli</name>
    <dbReference type="NCBI Taxonomy" id="1779358"/>
    <lineage>
        <taxon>Bacteria</taxon>
        <taxon>Pseudomonadati</taxon>
        <taxon>Pseudomonadota</taxon>
        <taxon>Alphaproteobacteria</taxon>
        <taxon>Sphingomonadales</taxon>
        <taxon>Sphingomonadaceae</taxon>
        <taxon>Sphingomonas</taxon>
    </lineage>
</organism>
<dbReference type="GO" id="GO:0004519">
    <property type="term" value="F:endonuclease activity"/>
    <property type="evidence" value="ECO:0007669"/>
    <property type="project" value="UniProtKB-KW"/>
</dbReference>
<dbReference type="InterPro" id="IPR008947">
    <property type="entry name" value="PLipase_C/P1_nuclease_dom_sf"/>
</dbReference>
<name>A0A916X0H4_9SPHN</name>
<gene>
    <name evidence="8" type="ORF">GCM10011380_36470</name>
</gene>
<keyword evidence="2" id="KW-0479">Metal-binding</keyword>
<dbReference type="CDD" id="cd11010">
    <property type="entry name" value="S1-P1_nuclease"/>
    <property type="match status" value="1"/>
</dbReference>
<keyword evidence="4" id="KW-0378">Hydrolase</keyword>
<comment type="caution">
    <text evidence="8">The sequence shown here is derived from an EMBL/GenBank/DDBJ whole genome shotgun (WGS) entry which is preliminary data.</text>
</comment>
<accession>A0A916X0H4</accession>
<evidence type="ECO:0000256" key="1">
    <source>
        <dbReference type="ARBA" id="ARBA00022722"/>
    </source>
</evidence>
<reference evidence="8" key="1">
    <citation type="journal article" date="2014" name="Int. J. Syst. Evol. Microbiol.">
        <title>Complete genome sequence of Corynebacterium casei LMG S-19264T (=DSM 44701T), isolated from a smear-ripened cheese.</title>
        <authorList>
            <consortium name="US DOE Joint Genome Institute (JGI-PGF)"/>
            <person name="Walter F."/>
            <person name="Albersmeier A."/>
            <person name="Kalinowski J."/>
            <person name="Ruckert C."/>
        </authorList>
    </citation>
    <scope>NUCLEOTIDE SEQUENCE</scope>
    <source>
        <strain evidence="8">CGMCC 1.15330</strain>
    </source>
</reference>
<evidence type="ECO:0000256" key="7">
    <source>
        <dbReference type="SAM" id="SignalP"/>
    </source>
</evidence>
<evidence type="ECO:0000256" key="2">
    <source>
        <dbReference type="ARBA" id="ARBA00022723"/>
    </source>
</evidence>
<proteinExistence type="predicted"/>
<dbReference type="PANTHER" id="PTHR33146">
    <property type="entry name" value="ENDONUCLEASE 4"/>
    <property type="match status" value="1"/>
</dbReference>
<keyword evidence="1" id="KW-0540">Nuclease</keyword>
<evidence type="ECO:0000313" key="9">
    <source>
        <dbReference type="Proteomes" id="UP000623067"/>
    </source>
</evidence>
<evidence type="ECO:0000256" key="3">
    <source>
        <dbReference type="ARBA" id="ARBA00022759"/>
    </source>
</evidence>
<dbReference type="GO" id="GO:0003676">
    <property type="term" value="F:nucleic acid binding"/>
    <property type="evidence" value="ECO:0007669"/>
    <property type="project" value="InterPro"/>
</dbReference>
<reference evidence="8" key="2">
    <citation type="submission" date="2020-09" db="EMBL/GenBank/DDBJ databases">
        <authorList>
            <person name="Sun Q."/>
            <person name="Zhou Y."/>
        </authorList>
    </citation>
    <scope>NUCLEOTIDE SEQUENCE</scope>
    <source>
        <strain evidence="8">CGMCC 1.15330</strain>
    </source>
</reference>
<keyword evidence="5" id="KW-1015">Disulfide bond</keyword>
<dbReference type="SUPFAM" id="SSF48537">
    <property type="entry name" value="Phospholipase C/P1 nuclease"/>
    <property type="match status" value="1"/>
</dbReference>
<protein>
    <submittedName>
        <fullName evidence="8">Endonuclease</fullName>
    </submittedName>
</protein>
<evidence type="ECO:0000256" key="5">
    <source>
        <dbReference type="ARBA" id="ARBA00023157"/>
    </source>
</evidence>
<dbReference type="GO" id="GO:0006308">
    <property type="term" value="P:DNA catabolic process"/>
    <property type="evidence" value="ECO:0007669"/>
    <property type="project" value="InterPro"/>
</dbReference>
<dbReference type="Proteomes" id="UP000623067">
    <property type="component" value="Unassembled WGS sequence"/>
</dbReference>
<dbReference type="EMBL" id="BMIH01000010">
    <property type="protein sequence ID" value="GGB43739.1"/>
    <property type="molecule type" value="Genomic_DNA"/>
</dbReference>
<dbReference type="Pfam" id="PF02265">
    <property type="entry name" value="S1-P1_nuclease"/>
    <property type="match status" value="1"/>
</dbReference>
<dbReference type="AlphaFoldDB" id="A0A916X0H4"/>
<keyword evidence="3 8" id="KW-0255">Endonuclease</keyword>
<dbReference type="InterPro" id="IPR003154">
    <property type="entry name" value="S1/P1nuclease"/>
</dbReference>